<evidence type="ECO:0000256" key="5">
    <source>
        <dbReference type="ARBA" id="ARBA00022576"/>
    </source>
</evidence>
<evidence type="ECO:0000313" key="16">
    <source>
        <dbReference type="Proteomes" id="UP001203297"/>
    </source>
</evidence>
<dbReference type="GO" id="GO:0005960">
    <property type="term" value="C:glycine cleavage complex"/>
    <property type="evidence" value="ECO:0007669"/>
    <property type="project" value="InterPro"/>
</dbReference>
<dbReference type="InterPro" id="IPR029043">
    <property type="entry name" value="GcvT/YgfZ_C"/>
</dbReference>
<dbReference type="Proteomes" id="UP001203297">
    <property type="component" value="Unassembled WGS sequence"/>
</dbReference>
<accession>A0AAD4M1E7</accession>
<dbReference type="GO" id="GO:0006546">
    <property type="term" value="P:glycine catabolic process"/>
    <property type="evidence" value="ECO:0007669"/>
    <property type="project" value="InterPro"/>
</dbReference>
<evidence type="ECO:0000256" key="4">
    <source>
        <dbReference type="ARBA" id="ARBA00012616"/>
    </source>
</evidence>
<dbReference type="InterPro" id="IPR013977">
    <property type="entry name" value="GcvT_C"/>
</dbReference>
<dbReference type="InterPro" id="IPR027266">
    <property type="entry name" value="TrmE/GcvT-like"/>
</dbReference>
<dbReference type="Gene3D" id="2.40.30.110">
    <property type="entry name" value="Aminomethyltransferase beta-barrel domains"/>
    <property type="match status" value="1"/>
</dbReference>
<dbReference type="Gene3D" id="3.30.70.1400">
    <property type="entry name" value="Aminomethyltransferase beta-barrel domains"/>
    <property type="match status" value="1"/>
</dbReference>
<evidence type="ECO:0000256" key="9">
    <source>
        <dbReference type="ARBA" id="ARBA00031395"/>
    </source>
</evidence>
<dbReference type="AlphaFoldDB" id="A0AAD4M1E7"/>
<keyword evidence="7 12" id="KW-0809">Transit peptide</keyword>
<evidence type="ECO:0000259" key="14">
    <source>
        <dbReference type="Pfam" id="PF08669"/>
    </source>
</evidence>
<dbReference type="EMBL" id="WTXG01000033">
    <property type="protein sequence ID" value="KAI0297844.1"/>
    <property type="molecule type" value="Genomic_DNA"/>
</dbReference>
<dbReference type="Pfam" id="PF01571">
    <property type="entry name" value="GCV_T"/>
    <property type="match status" value="1"/>
</dbReference>
<dbReference type="NCBIfam" id="TIGR00528">
    <property type="entry name" value="gcvT"/>
    <property type="match status" value="1"/>
</dbReference>
<dbReference type="InterPro" id="IPR028896">
    <property type="entry name" value="GcvT/YgfZ/DmdA"/>
</dbReference>
<comment type="subunit">
    <text evidence="3 12">The glycine cleavage system is composed of four proteins: P, T, L and H.</text>
</comment>
<evidence type="ECO:0000259" key="13">
    <source>
        <dbReference type="Pfam" id="PF01571"/>
    </source>
</evidence>
<evidence type="ECO:0000256" key="12">
    <source>
        <dbReference type="RuleBase" id="RU003981"/>
    </source>
</evidence>
<reference evidence="15" key="1">
    <citation type="journal article" date="2022" name="New Phytol.">
        <title>Evolutionary transition to the ectomycorrhizal habit in the genomes of a hyperdiverse lineage of mushroom-forming fungi.</title>
        <authorList>
            <person name="Looney B."/>
            <person name="Miyauchi S."/>
            <person name="Morin E."/>
            <person name="Drula E."/>
            <person name="Courty P.E."/>
            <person name="Kohler A."/>
            <person name="Kuo A."/>
            <person name="LaButti K."/>
            <person name="Pangilinan J."/>
            <person name="Lipzen A."/>
            <person name="Riley R."/>
            <person name="Andreopoulos W."/>
            <person name="He G."/>
            <person name="Johnson J."/>
            <person name="Nolan M."/>
            <person name="Tritt A."/>
            <person name="Barry K.W."/>
            <person name="Grigoriev I.V."/>
            <person name="Nagy L.G."/>
            <person name="Hibbett D."/>
            <person name="Henrissat B."/>
            <person name="Matheny P.B."/>
            <person name="Labbe J."/>
            <person name="Martin F.M."/>
        </authorList>
    </citation>
    <scope>NUCLEOTIDE SEQUENCE</scope>
    <source>
        <strain evidence="15">BPL690</strain>
    </source>
</reference>
<keyword evidence="6 12" id="KW-0808">Transferase</keyword>
<dbReference type="PANTHER" id="PTHR43757">
    <property type="entry name" value="AMINOMETHYLTRANSFERASE"/>
    <property type="match status" value="1"/>
</dbReference>
<dbReference type="Gene3D" id="4.10.1250.10">
    <property type="entry name" value="Aminomethyltransferase fragment"/>
    <property type="match status" value="1"/>
</dbReference>
<name>A0AAD4M1E7_9AGAM</name>
<organism evidence="15 16">
    <name type="scientific">Multifurca ochricompacta</name>
    <dbReference type="NCBI Taxonomy" id="376703"/>
    <lineage>
        <taxon>Eukaryota</taxon>
        <taxon>Fungi</taxon>
        <taxon>Dikarya</taxon>
        <taxon>Basidiomycota</taxon>
        <taxon>Agaricomycotina</taxon>
        <taxon>Agaricomycetes</taxon>
        <taxon>Russulales</taxon>
        <taxon>Russulaceae</taxon>
        <taxon>Multifurca</taxon>
    </lineage>
</organism>
<evidence type="ECO:0000256" key="2">
    <source>
        <dbReference type="ARBA" id="ARBA00008609"/>
    </source>
</evidence>
<comment type="function">
    <text evidence="12">The glycine cleavage system catalyzes the degradation of glycine.</text>
</comment>
<keyword evidence="8 12" id="KW-0496">Mitochondrion</keyword>
<dbReference type="EC" id="2.1.2.10" evidence="4 12"/>
<evidence type="ECO:0000256" key="7">
    <source>
        <dbReference type="ARBA" id="ARBA00022946"/>
    </source>
</evidence>
<proteinExistence type="inferred from homology"/>
<comment type="catalytic activity">
    <reaction evidence="10 12">
        <text>N(6)-[(R)-S(8)-aminomethyldihydrolipoyl]-L-lysyl-[protein] + (6S)-5,6,7,8-tetrahydrofolate = N(6)-[(R)-dihydrolipoyl]-L-lysyl-[protein] + (6R)-5,10-methylene-5,6,7,8-tetrahydrofolate + NH4(+)</text>
        <dbReference type="Rhea" id="RHEA:16945"/>
        <dbReference type="Rhea" id="RHEA-COMP:10475"/>
        <dbReference type="Rhea" id="RHEA-COMP:10492"/>
        <dbReference type="ChEBI" id="CHEBI:15636"/>
        <dbReference type="ChEBI" id="CHEBI:28938"/>
        <dbReference type="ChEBI" id="CHEBI:57453"/>
        <dbReference type="ChEBI" id="CHEBI:83100"/>
        <dbReference type="ChEBI" id="CHEBI:83143"/>
        <dbReference type="EC" id="2.1.2.10"/>
    </reaction>
</comment>
<dbReference type="SUPFAM" id="SSF103025">
    <property type="entry name" value="Folate-binding domain"/>
    <property type="match status" value="1"/>
</dbReference>
<evidence type="ECO:0000256" key="6">
    <source>
        <dbReference type="ARBA" id="ARBA00022679"/>
    </source>
</evidence>
<dbReference type="GO" id="GO:0008483">
    <property type="term" value="F:transaminase activity"/>
    <property type="evidence" value="ECO:0007669"/>
    <property type="project" value="UniProtKB-KW"/>
</dbReference>
<evidence type="ECO:0000256" key="8">
    <source>
        <dbReference type="ARBA" id="ARBA00023128"/>
    </source>
</evidence>
<evidence type="ECO:0000256" key="1">
    <source>
        <dbReference type="ARBA" id="ARBA00004173"/>
    </source>
</evidence>
<dbReference type="GO" id="GO:0004047">
    <property type="term" value="F:aminomethyltransferase activity"/>
    <property type="evidence" value="ECO:0007669"/>
    <property type="project" value="UniProtKB-EC"/>
</dbReference>
<dbReference type="FunFam" id="3.30.70.1400:FF:000001">
    <property type="entry name" value="Aminomethyltransferase"/>
    <property type="match status" value="1"/>
</dbReference>
<dbReference type="Gene3D" id="3.30.1360.120">
    <property type="entry name" value="Probable tRNA modification gtpase trme, domain 1"/>
    <property type="match status" value="1"/>
</dbReference>
<dbReference type="GO" id="GO:0005739">
    <property type="term" value="C:mitochondrion"/>
    <property type="evidence" value="ECO:0007669"/>
    <property type="project" value="UniProtKB-SubCell"/>
</dbReference>
<dbReference type="Pfam" id="PF08669">
    <property type="entry name" value="GCV_T_C"/>
    <property type="match status" value="1"/>
</dbReference>
<dbReference type="InterPro" id="IPR006223">
    <property type="entry name" value="GcvT"/>
</dbReference>
<dbReference type="SUPFAM" id="SSF101790">
    <property type="entry name" value="Aminomethyltransferase beta-barrel domain"/>
    <property type="match status" value="1"/>
</dbReference>
<dbReference type="FunFam" id="4.10.1250.10:FF:000002">
    <property type="entry name" value="Aminomethyltransferase"/>
    <property type="match status" value="1"/>
</dbReference>
<evidence type="ECO:0000256" key="11">
    <source>
        <dbReference type="PIRSR" id="PIRSR006487-1"/>
    </source>
</evidence>
<sequence>MILQRHILPTLKSSAPLHYLPSQSRVLTRVRLLATKSEAQEGTTPLRKTPLYDFHVHHGAKMVPFAGYHMPLAYGDVGQVASHQHVRQSAGLFDVGHMVQSNFRGATATQFLEWLTPSSLSTLAPYASTLSVLLNERGGIIDDTVITKHASDAFYVVTNAGRRTEDLAWFEARLMEWNASERAKDGPVEHEVLDGWGLLALQGPAAADHLQALTSYDLRALTFGRSAFVPLEGVNVHVARGGYTGEDGFEISIPPAYATFLASALLRSPVQLAGLGARDSLRLEAGMCLYGNDLDESTTPVEAGLSWVIGKDRRVVGGFIGSENVLDQLKNGPPRRRVGLIVEDAPARRMFPFSFLFHFFSSLNIFVINSYSPFVEGAKILSPETSDEIGVVTSGIPLAPSVGKNIAMGYVKSGFHKKGTRLAVEVRKKARATIVTSMPFIPTHYWRG</sequence>
<feature type="binding site" evidence="11">
    <location>
        <position position="250"/>
    </location>
    <ligand>
        <name>substrate</name>
    </ligand>
</feature>
<evidence type="ECO:0000256" key="3">
    <source>
        <dbReference type="ARBA" id="ARBA00011690"/>
    </source>
</evidence>
<gene>
    <name evidence="15" type="ORF">B0F90DRAFT_1737125</name>
</gene>
<protein>
    <recommendedName>
        <fullName evidence="4 12">Aminomethyltransferase</fullName>
        <ecNumber evidence="4 12">2.1.2.10</ecNumber>
    </recommendedName>
    <alternativeName>
        <fullName evidence="9 12">Glycine cleavage system T protein</fullName>
    </alternativeName>
</protein>
<keyword evidence="5 12" id="KW-0032">Aminotransferase</keyword>
<keyword evidence="16" id="KW-1185">Reference proteome</keyword>
<feature type="domain" description="Aminomethyltransferase C-terminal" evidence="14">
    <location>
        <begin position="374"/>
        <end position="440"/>
    </location>
</feature>
<evidence type="ECO:0000313" key="15">
    <source>
        <dbReference type="EMBL" id="KAI0297844.1"/>
    </source>
</evidence>
<dbReference type="InterPro" id="IPR006222">
    <property type="entry name" value="GCVT_N"/>
</dbReference>
<comment type="subcellular location">
    <subcellularLocation>
        <location evidence="1 12">Mitochondrion</location>
    </subcellularLocation>
</comment>
<comment type="caution">
    <text evidence="15">The sequence shown here is derived from an EMBL/GenBank/DDBJ whole genome shotgun (WGS) entry which is preliminary data.</text>
</comment>
<dbReference type="PIRSF" id="PIRSF006487">
    <property type="entry name" value="GcvT"/>
    <property type="match status" value="1"/>
</dbReference>
<feature type="domain" description="GCVT N-terminal" evidence="13">
    <location>
        <begin position="51"/>
        <end position="312"/>
    </location>
</feature>
<comment type="similarity">
    <text evidence="2 12">Belongs to the GcvT family.</text>
</comment>
<evidence type="ECO:0000256" key="10">
    <source>
        <dbReference type="ARBA" id="ARBA00047665"/>
    </source>
</evidence>
<dbReference type="PANTHER" id="PTHR43757:SF2">
    <property type="entry name" value="AMINOMETHYLTRANSFERASE, MITOCHONDRIAL"/>
    <property type="match status" value="1"/>
</dbReference>